<dbReference type="SUPFAM" id="SSF55136">
    <property type="entry name" value="Probable bacterial effector-binding domain"/>
    <property type="match status" value="1"/>
</dbReference>
<dbReference type="InterPro" id="IPR011256">
    <property type="entry name" value="Reg_factor_effector_dom_sf"/>
</dbReference>
<dbReference type="InterPro" id="IPR050959">
    <property type="entry name" value="MarA-like"/>
</dbReference>
<keyword evidence="3" id="KW-0804">Transcription</keyword>
<dbReference type="InterPro" id="IPR029441">
    <property type="entry name" value="Cass2"/>
</dbReference>
<gene>
    <name evidence="5" type="ORF">CDQ84_14145</name>
</gene>
<keyword evidence="2" id="KW-0238">DNA-binding</keyword>
<evidence type="ECO:0000313" key="5">
    <source>
        <dbReference type="EMBL" id="PNT96962.1"/>
    </source>
</evidence>
<organism evidence="5 6">
    <name type="scientific">Clostridium thermosuccinogenes</name>
    <dbReference type="NCBI Taxonomy" id="84032"/>
    <lineage>
        <taxon>Bacteria</taxon>
        <taxon>Bacillati</taxon>
        <taxon>Bacillota</taxon>
        <taxon>Clostridia</taxon>
        <taxon>Eubacteriales</taxon>
        <taxon>Clostridiaceae</taxon>
        <taxon>Clostridium</taxon>
    </lineage>
</organism>
<dbReference type="Gene3D" id="1.10.10.60">
    <property type="entry name" value="Homeodomain-like"/>
    <property type="match status" value="2"/>
</dbReference>
<accession>A0A2K2FA98</accession>
<evidence type="ECO:0000256" key="2">
    <source>
        <dbReference type="ARBA" id="ARBA00023125"/>
    </source>
</evidence>
<reference evidence="5 6" key="1">
    <citation type="submission" date="2017-06" db="EMBL/GenBank/DDBJ databases">
        <title>Investigating the central metabolism of Clostridium thermosuccinogenes.</title>
        <authorList>
            <person name="Koendjbiharie J.G."/>
            <person name="van Kranenburg R."/>
        </authorList>
    </citation>
    <scope>NUCLEOTIDE SEQUENCE [LARGE SCALE GENOMIC DNA]</scope>
    <source>
        <strain evidence="5 6">DSM 5806</strain>
    </source>
</reference>
<evidence type="ECO:0000256" key="1">
    <source>
        <dbReference type="ARBA" id="ARBA00023015"/>
    </source>
</evidence>
<dbReference type="Pfam" id="PF12833">
    <property type="entry name" value="HTH_18"/>
    <property type="match status" value="1"/>
</dbReference>
<dbReference type="PROSITE" id="PS01124">
    <property type="entry name" value="HTH_ARAC_FAMILY_2"/>
    <property type="match status" value="1"/>
</dbReference>
<dbReference type="SMART" id="SM00871">
    <property type="entry name" value="AraC_E_bind"/>
    <property type="match status" value="1"/>
</dbReference>
<keyword evidence="1" id="KW-0805">Transcription regulation</keyword>
<feature type="domain" description="HTH araC/xylS-type" evidence="4">
    <location>
        <begin position="19"/>
        <end position="116"/>
    </location>
</feature>
<comment type="caution">
    <text evidence="5">The sequence shown here is derived from an EMBL/GenBank/DDBJ whole genome shotgun (WGS) entry which is preliminary data.</text>
</comment>
<dbReference type="GO" id="GO:0003700">
    <property type="term" value="F:DNA-binding transcription factor activity"/>
    <property type="evidence" value="ECO:0007669"/>
    <property type="project" value="InterPro"/>
</dbReference>
<dbReference type="SMART" id="SM00342">
    <property type="entry name" value="HTH_ARAC"/>
    <property type="match status" value="1"/>
</dbReference>
<sequence length="296" mass="34232">MINFLQMGGWKMDWVAGMQKAIDYIEEHITDKLDYEQIAAQTFISSYHFQRAFSIMCGFTLGEYIRKRRLTLAGNELLAGKKVVDVAIKYGYDSPDSFAKAFARFHGVAPSSVRRSKVQLKSFSRLSIKIILEGGCIMNYRIEQKPILSLVGYKARFKGDAGERFEQEKDFWVNTRKEQDIIAALRDTDENIWYDINVNFSDDGYDHYIAVTSDKEPPQGFYKIEIPAATYVVCETEKAKYPTLLHCDLRKKIVSEWLPSSGYQLANSPEIAVTHWYKKPNDSQRFIEIWLPIEKK</sequence>
<dbReference type="PANTHER" id="PTHR47504:SF5">
    <property type="entry name" value="RIGHT ORIGIN-BINDING PROTEIN"/>
    <property type="match status" value="1"/>
</dbReference>
<dbReference type="EMBL" id="NIOJ01000042">
    <property type="protein sequence ID" value="PNT96962.1"/>
    <property type="molecule type" value="Genomic_DNA"/>
</dbReference>
<protein>
    <recommendedName>
        <fullName evidence="4">HTH araC/xylS-type domain-containing protein</fullName>
    </recommendedName>
</protein>
<evidence type="ECO:0000256" key="3">
    <source>
        <dbReference type="ARBA" id="ARBA00023163"/>
    </source>
</evidence>
<name>A0A2K2FA98_9CLOT</name>
<dbReference type="InterPro" id="IPR010499">
    <property type="entry name" value="AraC_E-bd"/>
</dbReference>
<dbReference type="KEGG" id="cthd:CDO33_17275"/>
<evidence type="ECO:0000259" key="4">
    <source>
        <dbReference type="PROSITE" id="PS01124"/>
    </source>
</evidence>
<dbReference type="PRINTS" id="PR00032">
    <property type="entry name" value="HTHARAC"/>
</dbReference>
<dbReference type="InterPro" id="IPR018060">
    <property type="entry name" value="HTH_AraC"/>
</dbReference>
<dbReference type="GO" id="GO:0043565">
    <property type="term" value="F:sequence-specific DNA binding"/>
    <property type="evidence" value="ECO:0007669"/>
    <property type="project" value="InterPro"/>
</dbReference>
<proteinExistence type="predicted"/>
<evidence type="ECO:0000313" key="6">
    <source>
        <dbReference type="Proteomes" id="UP000236151"/>
    </source>
</evidence>
<dbReference type="Pfam" id="PF14526">
    <property type="entry name" value="Cass2"/>
    <property type="match status" value="1"/>
</dbReference>
<dbReference type="AlphaFoldDB" id="A0A2K2FA98"/>
<dbReference type="InterPro" id="IPR009057">
    <property type="entry name" value="Homeodomain-like_sf"/>
</dbReference>
<dbReference type="PANTHER" id="PTHR47504">
    <property type="entry name" value="RIGHT ORIGIN-BINDING PROTEIN"/>
    <property type="match status" value="1"/>
</dbReference>
<dbReference type="SUPFAM" id="SSF46689">
    <property type="entry name" value="Homeodomain-like"/>
    <property type="match status" value="2"/>
</dbReference>
<dbReference type="Proteomes" id="UP000236151">
    <property type="component" value="Unassembled WGS sequence"/>
</dbReference>
<dbReference type="InterPro" id="IPR020449">
    <property type="entry name" value="Tscrpt_reg_AraC-type_HTH"/>
</dbReference>
<keyword evidence="6" id="KW-1185">Reference proteome</keyword>
<dbReference type="Gene3D" id="3.20.80.10">
    <property type="entry name" value="Regulatory factor, effector binding domain"/>
    <property type="match status" value="1"/>
</dbReference>